<keyword evidence="2" id="KW-0812">Transmembrane</keyword>
<reference evidence="4" key="1">
    <citation type="submission" date="2021-02" db="EMBL/GenBank/DDBJ databases">
        <authorList>
            <person name="Nowell W R."/>
        </authorList>
    </citation>
    <scope>NUCLEOTIDE SEQUENCE</scope>
</reference>
<dbReference type="PANTHER" id="PTHR22911">
    <property type="entry name" value="ACYL-MALONYL CONDENSING ENZYME-RELATED"/>
    <property type="match status" value="1"/>
</dbReference>
<evidence type="ECO:0000259" key="3">
    <source>
        <dbReference type="Pfam" id="PF00892"/>
    </source>
</evidence>
<dbReference type="PANTHER" id="PTHR22911:SF137">
    <property type="entry name" value="SOLUTE CARRIER FAMILY 35 MEMBER G2-RELATED"/>
    <property type="match status" value="1"/>
</dbReference>
<feature type="transmembrane region" description="Helical" evidence="2">
    <location>
        <begin position="289"/>
        <end position="310"/>
    </location>
</feature>
<keyword evidence="2" id="KW-0472">Membrane</keyword>
<evidence type="ECO:0000313" key="5">
    <source>
        <dbReference type="Proteomes" id="UP000663877"/>
    </source>
</evidence>
<accession>A0A814TP86</accession>
<feature type="transmembrane region" description="Helical" evidence="2">
    <location>
        <begin position="124"/>
        <end position="147"/>
    </location>
</feature>
<evidence type="ECO:0000256" key="2">
    <source>
        <dbReference type="SAM" id="Phobius"/>
    </source>
</evidence>
<feature type="transmembrane region" description="Helical" evidence="2">
    <location>
        <begin position="359"/>
        <end position="378"/>
    </location>
</feature>
<feature type="transmembrane region" description="Helical" evidence="2">
    <location>
        <begin position="257"/>
        <end position="277"/>
    </location>
</feature>
<feature type="compositionally biased region" description="Polar residues" evidence="1">
    <location>
        <begin position="25"/>
        <end position="34"/>
    </location>
</feature>
<organism evidence="4 5">
    <name type="scientific">Adineta steineri</name>
    <dbReference type="NCBI Taxonomy" id="433720"/>
    <lineage>
        <taxon>Eukaryota</taxon>
        <taxon>Metazoa</taxon>
        <taxon>Spiralia</taxon>
        <taxon>Gnathifera</taxon>
        <taxon>Rotifera</taxon>
        <taxon>Eurotatoria</taxon>
        <taxon>Bdelloidea</taxon>
        <taxon>Adinetida</taxon>
        <taxon>Adinetidae</taxon>
        <taxon>Adineta</taxon>
    </lineage>
</organism>
<name>A0A814TP86_9BILA</name>
<dbReference type="SUPFAM" id="SSF103481">
    <property type="entry name" value="Multidrug resistance efflux transporter EmrE"/>
    <property type="match status" value="1"/>
</dbReference>
<comment type="caution">
    <text evidence="4">The sequence shown here is derived from an EMBL/GenBank/DDBJ whole genome shotgun (WGS) entry which is preliminary data.</text>
</comment>
<feature type="transmembrane region" description="Helical" evidence="2">
    <location>
        <begin position="215"/>
        <end position="237"/>
    </location>
</feature>
<feature type="domain" description="EamA" evidence="3">
    <location>
        <begin position="100"/>
        <end position="228"/>
    </location>
</feature>
<feature type="transmembrane region" description="Helical" evidence="2">
    <location>
        <begin position="384"/>
        <end position="404"/>
    </location>
</feature>
<dbReference type="Proteomes" id="UP000663877">
    <property type="component" value="Unassembled WGS sequence"/>
</dbReference>
<proteinExistence type="predicted"/>
<dbReference type="InterPro" id="IPR037185">
    <property type="entry name" value="EmrE-like"/>
</dbReference>
<feature type="transmembrane region" description="Helical" evidence="2">
    <location>
        <begin position="330"/>
        <end position="347"/>
    </location>
</feature>
<evidence type="ECO:0000256" key="1">
    <source>
        <dbReference type="SAM" id="MobiDB-lite"/>
    </source>
</evidence>
<dbReference type="InterPro" id="IPR000620">
    <property type="entry name" value="EamA_dom"/>
</dbReference>
<feature type="transmembrane region" description="Helical" evidence="2">
    <location>
        <begin position="189"/>
        <end position="206"/>
    </location>
</feature>
<protein>
    <recommendedName>
        <fullName evidence="3">EamA domain-containing protein</fullName>
    </recommendedName>
</protein>
<dbReference type="GO" id="GO:0016020">
    <property type="term" value="C:membrane"/>
    <property type="evidence" value="ECO:0007669"/>
    <property type="project" value="InterPro"/>
</dbReference>
<evidence type="ECO:0000313" key="4">
    <source>
        <dbReference type="EMBL" id="CAF1163526.1"/>
    </source>
</evidence>
<feature type="transmembrane region" description="Helical" evidence="2">
    <location>
        <begin position="159"/>
        <end position="183"/>
    </location>
</feature>
<sequence>MYLYSHKIKPQKKTKPTIMEKKSRTNTVESSPLSPQEAAATLDPLVQPLNDHDGLPVYTRRQSSIFYIPANRLNDFDDISIDEKKSNIIKQYLVYTERFSGILYALLASLLFSCSNFALIKLNIIIFDVLVIRFSVLALISLGFIIYKGYSLYPDCNGILVIIRSIFAAGGSICFYLAISYLPLPDLTTVRYTQVVWTALLALTIFRERITIPTILASILTLAGVICVAQPTFLFPPTKIFNETTQERLTNDTTKRSIGMLVSVSCALAISMSIVLNKKLIQKQVRQSIIMLYFLSITSVVLIIIQIHYWNFSKTRTQEFNFQKIYLTKNFILASFISILQICPMVLSQKAIKREHPSIVTVVQSSDIIFAILLQNMFSINKTNLMALIGSILVIASIFIVGGHKLWLDRQNRMCISTTIPDDMIKVEIKN</sequence>
<dbReference type="Pfam" id="PF00892">
    <property type="entry name" value="EamA"/>
    <property type="match status" value="2"/>
</dbReference>
<feature type="region of interest" description="Disordered" evidence="1">
    <location>
        <begin position="9"/>
        <end position="35"/>
    </location>
</feature>
<keyword evidence="2" id="KW-1133">Transmembrane helix</keyword>
<gene>
    <name evidence="4" type="ORF">BJG266_LOCUS24775</name>
</gene>
<dbReference type="AlphaFoldDB" id="A0A814TP86"/>
<feature type="domain" description="EamA" evidence="3">
    <location>
        <begin position="258"/>
        <end position="401"/>
    </location>
</feature>
<dbReference type="EMBL" id="CAJNOI010000181">
    <property type="protein sequence ID" value="CAF1163526.1"/>
    <property type="molecule type" value="Genomic_DNA"/>
</dbReference>
<feature type="transmembrane region" description="Helical" evidence="2">
    <location>
        <begin position="99"/>
        <end position="118"/>
    </location>
</feature>